<reference evidence="1 2" key="1">
    <citation type="submission" date="2017-06" db="EMBL/GenBank/DDBJ databases">
        <title>Comparative genomic analysis of Ambrosia Fusariam Clade fungi.</title>
        <authorList>
            <person name="Stajich J.E."/>
            <person name="Carrillo J."/>
            <person name="Kijimoto T."/>
            <person name="Eskalen A."/>
            <person name="O'Donnell K."/>
            <person name="Kasson M."/>
        </authorList>
    </citation>
    <scope>NUCLEOTIDE SEQUENCE [LARGE SCALE GENOMIC DNA]</scope>
    <source>
        <strain evidence="1 2">UCR1854</strain>
    </source>
</reference>
<dbReference type="EMBL" id="MIKF01000004">
    <property type="protein sequence ID" value="RTE84878.1"/>
    <property type="molecule type" value="Genomic_DNA"/>
</dbReference>
<dbReference type="AlphaFoldDB" id="A0A430MAD1"/>
<evidence type="ECO:0000313" key="1">
    <source>
        <dbReference type="EMBL" id="RTE84878.1"/>
    </source>
</evidence>
<gene>
    <name evidence="1" type="ORF">BHE90_000652</name>
</gene>
<comment type="caution">
    <text evidence="1">The sequence shown here is derived from an EMBL/GenBank/DDBJ whole genome shotgun (WGS) entry which is preliminary data.</text>
</comment>
<evidence type="ECO:0000313" key="2">
    <source>
        <dbReference type="Proteomes" id="UP000287124"/>
    </source>
</evidence>
<proteinExistence type="predicted"/>
<organism evidence="1 2">
    <name type="scientific">Fusarium euwallaceae</name>
    <dbReference type="NCBI Taxonomy" id="1147111"/>
    <lineage>
        <taxon>Eukaryota</taxon>
        <taxon>Fungi</taxon>
        <taxon>Dikarya</taxon>
        <taxon>Ascomycota</taxon>
        <taxon>Pezizomycotina</taxon>
        <taxon>Sordariomycetes</taxon>
        <taxon>Hypocreomycetidae</taxon>
        <taxon>Hypocreales</taxon>
        <taxon>Nectriaceae</taxon>
        <taxon>Fusarium</taxon>
        <taxon>Fusarium solani species complex</taxon>
    </lineage>
</organism>
<keyword evidence="2" id="KW-1185">Reference proteome</keyword>
<protein>
    <submittedName>
        <fullName evidence="1">Uncharacterized protein</fullName>
    </submittedName>
</protein>
<sequence>MVASTLVHIEIALHTAHTKDRRKKTKELQGTLKATLPNMASTPTQLLLRRLLKSGGPSTVHGRSAMRLEPPSVNDRIEEMNTQLRALEVQLGHKGQDPKAAVQDLEYHKMYRDLKDITRGG</sequence>
<dbReference type="Proteomes" id="UP000287124">
    <property type="component" value="Unassembled WGS sequence"/>
</dbReference>
<name>A0A430MAD1_9HYPO</name>
<accession>A0A430MAD1</accession>